<feature type="region of interest" description="Disordered" evidence="1">
    <location>
        <begin position="298"/>
        <end position="339"/>
    </location>
</feature>
<name>A0A9P6VN08_9HELO</name>
<protein>
    <submittedName>
        <fullName evidence="3">GSH degradosomal complex subunit DUG3</fullName>
    </submittedName>
</protein>
<dbReference type="InterPro" id="IPR052373">
    <property type="entry name" value="Gamma-glu_amide_hydrolase"/>
</dbReference>
<evidence type="ECO:0000313" key="4">
    <source>
        <dbReference type="Proteomes" id="UP000785200"/>
    </source>
</evidence>
<comment type="caution">
    <text evidence="3">The sequence shown here is derived from an EMBL/GenBank/DDBJ whole genome shotgun (WGS) entry which is preliminary data.</text>
</comment>
<dbReference type="PANTHER" id="PTHR43187:SF1">
    <property type="entry name" value="GLUTAMINE AMIDOTRANSFERASE DUG3-RELATED"/>
    <property type="match status" value="1"/>
</dbReference>
<dbReference type="EMBL" id="VNKQ01000006">
    <property type="protein sequence ID" value="KAG0650524.1"/>
    <property type="molecule type" value="Genomic_DNA"/>
</dbReference>
<gene>
    <name evidence="3" type="ORF">D0Z07_3134</name>
</gene>
<dbReference type="InterPro" id="IPR017932">
    <property type="entry name" value="GATase_2_dom"/>
</dbReference>
<dbReference type="Gene3D" id="3.60.20.10">
    <property type="entry name" value="Glutamine Phosphoribosylpyrophosphate, subunit 1, domain 1"/>
    <property type="match status" value="1"/>
</dbReference>
<dbReference type="GO" id="GO:0061672">
    <property type="term" value="C:glutathione hydrolase complex"/>
    <property type="evidence" value="ECO:0007669"/>
    <property type="project" value="TreeGrafter"/>
</dbReference>
<dbReference type="PANTHER" id="PTHR43187">
    <property type="entry name" value="GLUTAMINE AMIDOTRANSFERASE DUG3-RELATED"/>
    <property type="match status" value="1"/>
</dbReference>
<dbReference type="GO" id="GO:0005737">
    <property type="term" value="C:cytoplasm"/>
    <property type="evidence" value="ECO:0007669"/>
    <property type="project" value="TreeGrafter"/>
</dbReference>
<dbReference type="InterPro" id="IPR029055">
    <property type="entry name" value="Ntn_hydrolases_N"/>
</dbReference>
<dbReference type="Proteomes" id="UP000785200">
    <property type="component" value="Unassembled WGS sequence"/>
</dbReference>
<sequence length="388" mass="42767">MCRWFAYISSSEPCLLEDVLVTPAHSLSKQVHEHYLPKLLSHDPSIHAEHTTQAEITTRNRLFNVDGFGMAWYTGVLTTFTPNQHESHAAKPNLHPALYKTIQPPLHDSNFRSICSNTSSKVVFAHIRAATATAITPTNNHPFTFGIHTIMHNGYISDFAKIKRKMCEAMTQEAYEHIQGGTDTEHFAALLMSYLCPTQTKTTPNPYSGEEGESAFPASWEEYHTPEQLKDALFKTIATIIKIQASVLEDRAQPNDLNIAATDGRSLVACRFRNHATEQPPSLYYSNTAGVTMNRQYPDHPDGVKGPHGKGNGKSVNGKTAAKGAEGHNPHASRNAGEHGEHFIIASEPTTYKDSEWTLIEKNRVLLVGNGKLIGIEPVGYPGDGKSS</sequence>
<proteinExistence type="predicted"/>
<evidence type="ECO:0000259" key="2">
    <source>
        <dbReference type="PROSITE" id="PS51278"/>
    </source>
</evidence>
<dbReference type="CDD" id="cd01908">
    <property type="entry name" value="YafJ"/>
    <property type="match status" value="1"/>
</dbReference>
<dbReference type="SUPFAM" id="SSF56235">
    <property type="entry name" value="N-terminal nucleophile aminohydrolases (Ntn hydrolases)"/>
    <property type="match status" value="1"/>
</dbReference>
<dbReference type="OrthoDB" id="444432at2759"/>
<keyword evidence="4" id="KW-1185">Reference proteome</keyword>
<feature type="domain" description="Glutamine amidotransferase type-2" evidence="2">
    <location>
        <begin position="2"/>
        <end position="379"/>
    </location>
</feature>
<accession>A0A9P6VN08</accession>
<dbReference type="PROSITE" id="PS51278">
    <property type="entry name" value="GATASE_TYPE_2"/>
    <property type="match status" value="1"/>
</dbReference>
<dbReference type="GO" id="GO:0008242">
    <property type="term" value="F:omega peptidase activity"/>
    <property type="evidence" value="ECO:0007669"/>
    <property type="project" value="TreeGrafter"/>
</dbReference>
<reference evidence="3" key="1">
    <citation type="submission" date="2019-07" db="EMBL/GenBank/DDBJ databases">
        <title>Hyphodiscus hymeniophilus genome sequencing and assembly.</title>
        <authorList>
            <person name="Kramer G."/>
            <person name="Nodwell J."/>
        </authorList>
    </citation>
    <scope>NUCLEOTIDE SEQUENCE</scope>
    <source>
        <strain evidence="3">ATCC 34498</strain>
    </source>
</reference>
<organism evidence="3 4">
    <name type="scientific">Hyphodiscus hymeniophilus</name>
    <dbReference type="NCBI Taxonomy" id="353542"/>
    <lineage>
        <taxon>Eukaryota</taxon>
        <taxon>Fungi</taxon>
        <taxon>Dikarya</taxon>
        <taxon>Ascomycota</taxon>
        <taxon>Pezizomycotina</taxon>
        <taxon>Leotiomycetes</taxon>
        <taxon>Helotiales</taxon>
        <taxon>Hyphodiscaceae</taxon>
        <taxon>Hyphodiscus</taxon>
    </lineage>
</organism>
<evidence type="ECO:0000313" key="3">
    <source>
        <dbReference type="EMBL" id="KAG0650524.1"/>
    </source>
</evidence>
<dbReference type="GO" id="GO:0006751">
    <property type="term" value="P:glutathione catabolic process"/>
    <property type="evidence" value="ECO:0007669"/>
    <property type="project" value="TreeGrafter"/>
</dbReference>
<dbReference type="Pfam" id="PF13522">
    <property type="entry name" value="GATase_6"/>
    <property type="match status" value="1"/>
</dbReference>
<dbReference type="AlphaFoldDB" id="A0A9P6VN08"/>
<evidence type="ECO:0000256" key="1">
    <source>
        <dbReference type="SAM" id="MobiDB-lite"/>
    </source>
</evidence>